<dbReference type="Gene3D" id="1.10.3230.30">
    <property type="entry name" value="Phage gp6-like head-tail connector protein"/>
    <property type="match status" value="1"/>
</dbReference>
<protein>
    <submittedName>
        <fullName evidence="1">Phage gp6-like head-tail connector protein</fullName>
    </submittedName>
</protein>
<dbReference type="Pfam" id="PF05135">
    <property type="entry name" value="Phage_connect_1"/>
    <property type="match status" value="1"/>
</dbReference>
<dbReference type="CDD" id="cd08054">
    <property type="entry name" value="gp6"/>
    <property type="match status" value="1"/>
</dbReference>
<dbReference type="InterPro" id="IPR021146">
    <property type="entry name" value="Phage_gp6-like_head-tail"/>
</dbReference>
<dbReference type="Proteomes" id="UP000275530">
    <property type="component" value="Unassembled WGS sequence"/>
</dbReference>
<dbReference type="AlphaFoldDB" id="A0A6M7TLQ6"/>
<dbReference type="EMBL" id="QZXA01000001">
    <property type="protein sequence ID" value="RJT37901.1"/>
    <property type="molecule type" value="Genomic_DNA"/>
</dbReference>
<proteinExistence type="predicted"/>
<reference evidence="1 2" key="1">
    <citation type="submission" date="2018-09" db="EMBL/GenBank/DDBJ databases">
        <title>Mesorhizobium carmichaelinearum sp. nov. isolated from Carmichaelinea spp. root nodules in New Zealand.</title>
        <authorList>
            <person name="De Meyer S.E."/>
        </authorList>
    </citation>
    <scope>NUCLEOTIDE SEQUENCE [LARGE SCALE GENOMIC DNA]</scope>
    <source>
        <strain evidence="1 2">LMG 28313</strain>
    </source>
</reference>
<comment type="caution">
    <text evidence="1">The sequence shown here is derived from an EMBL/GenBank/DDBJ whole genome shotgun (WGS) entry which is preliminary data.</text>
</comment>
<accession>A0A6M7TLQ6</accession>
<gene>
    <name evidence="1" type="ORF">D3242_01245</name>
</gene>
<keyword evidence="2" id="KW-1185">Reference proteome</keyword>
<name>A0A6M7TLQ6_9HYPH</name>
<sequence length="115" mass="12564">MAFLIVTIQEARDWLHLDDAETDAVISRALSASSRAVVRYLKWQAGSILIIDSPPNSPPDDLTNVVDDVAMAVLMLAGILLKERDGDPDGMFFDVGQLPKPVTALLYPMRDPTLA</sequence>
<organism evidence="1 2">
    <name type="scientific">Mesorhizobium jarvisii</name>
    <dbReference type="NCBI Taxonomy" id="1777867"/>
    <lineage>
        <taxon>Bacteria</taxon>
        <taxon>Pseudomonadati</taxon>
        <taxon>Pseudomonadota</taxon>
        <taxon>Alphaproteobacteria</taxon>
        <taxon>Hyphomicrobiales</taxon>
        <taxon>Phyllobacteriaceae</taxon>
        <taxon>Mesorhizobium</taxon>
    </lineage>
</organism>
<evidence type="ECO:0000313" key="1">
    <source>
        <dbReference type="EMBL" id="RJT37901.1"/>
    </source>
</evidence>
<dbReference type="RefSeq" id="WP_064983112.1">
    <property type="nucleotide sequence ID" value="NZ_CP033507.1"/>
</dbReference>
<evidence type="ECO:0000313" key="2">
    <source>
        <dbReference type="Proteomes" id="UP000275530"/>
    </source>
</evidence>